<dbReference type="GO" id="GO:2000009">
    <property type="term" value="P:negative regulation of protein localization to cell surface"/>
    <property type="evidence" value="ECO:0007669"/>
    <property type="project" value="TreeGrafter"/>
</dbReference>
<dbReference type="PROSITE" id="PS51269">
    <property type="entry name" value="COMM"/>
    <property type="match status" value="1"/>
</dbReference>
<dbReference type="GO" id="GO:1902306">
    <property type="term" value="P:negative regulation of sodium ion transmembrane transport"/>
    <property type="evidence" value="ECO:0007669"/>
    <property type="project" value="TreeGrafter"/>
</dbReference>
<proteinExistence type="inferred from homology"/>
<dbReference type="GO" id="GO:0005768">
    <property type="term" value="C:endosome"/>
    <property type="evidence" value="ECO:0007669"/>
    <property type="project" value="TreeGrafter"/>
</dbReference>
<dbReference type="GO" id="GO:0031398">
    <property type="term" value="P:positive regulation of protein ubiquitination"/>
    <property type="evidence" value="ECO:0007669"/>
    <property type="project" value="TreeGrafter"/>
</dbReference>
<sequence length="181" mass="21020">MGEKSVFGLLNGLAKRLYYGENNITDEFLQTQLYPDLNQEEFNTILLKFEQILKNIAYSNMDLRQLDAFLSSQAKKKPDFLSEGDITSITKFWKQNKSKIHTELLNRNMGRRVTAVKWRIAVTSKGSEQQVDESKVVFNIETQEGVSDTEFVRFEANETELDSMVNEIENIEKRIVNFVQH</sequence>
<reference evidence="4" key="1">
    <citation type="submission" date="2021-01" db="UniProtKB">
        <authorList>
            <consortium name="EnsemblMetazoa"/>
        </authorList>
    </citation>
    <scope>IDENTIFICATION</scope>
</reference>
<dbReference type="Pfam" id="PF07258">
    <property type="entry name" value="COMM_domain"/>
    <property type="match status" value="1"/>
</dbReference>
<dbReference type="GO" id="GO:0055070">
    <property type="term" value="P:copper ion homeostasis"/>
    <property type="evidence" value="ECO:0007669"/>
    <property type="project" value="InterPro"/>
</dbReference>
<comment type="similarity">
    <text evidence="2">Belongs to the COMM domain-containing protein 1 family.</text>
</comment>
<dbReference type="InterPro" id="IPR017920">
    <property type="entry name" value="COMM"/>
</dbReference>
<accession>A0A7M5TQ84</accession>
<organism evidence="4 5">
    <name type="scientific">Clytia hemisphaerica</name>
    <dbReference type="NCBI Taxonomy" id="252671"/>
    <lineage>
        <taxon>Eukaryota</taxon>
        <taxon>Metazoa</taxon>
        <taxon>Cnidaria</taxon>
        <taxon>Hydrozoa</taxon>
        <taxon>Hydroidolina</taxon>
        <taxon>Leptothecata</taxon>
        <taxon>Obeliida</taxon>
        <taxon>Clytiidae</taxon>
        <taxon>Clytia</taxon>
    </lineage>
</organism>
<evidence type="ECO:0000313" key="4">
    <source>
        <dbReference type="EnsemblMetazoa" id="CLYHEMP000204.1"/>
    </source>
</evidence>
<dbReference type="Proteomes" id="UP000594262">
    <property type="component" value="Unplaced"/>
</dbReference>
<dbReference type="OrthoDB" id="10251426at2759"/>
<evidence type="ECO:0000256" key="1">
    <source>
        <dbReference type="ARBA" id="ARBA00016551"/>
    </source>
</evidence>
<protein>
    <recommendedName>
        <fullName evidence="1">COMM domain-containing protein 1</fullName>
    </recommendedName>
</protein>
<dbReference type="RefSeq" id="XP_066925761.1">
    <property type="nucleotide sequence ID" value="XM_067069660.1"/>
</dbReference>
<feature type="domain" description="COMM" evidence="3">
    <location>
        <begin position="112"/>
        <end position="179"/>
    </location>
</feature>
<keyword evidence="5" id="KW-1185">Reference proteome</keyword>
<name>A0A7M5TQ84_9CNID</name>
<dbReference type="InterPro" id="IPR033776">
    <property type="entry name" value="COMMD1_N"/>
</dbReference>
<dbReference type="GO" id="GO:0032434">
    <property type="term" value="P:regulation of proteasomal ubiquitin-dependent protein catabolic process"/>
    <property type="evidence" value="ECO:0007669"/>
    <property type="project" value="TreeGrafter"/>
</dbReference>
<dbReference type="AlphaFoldDB" id="A0A7M5TQ84"/>
<dbReference type="PANTHER" id="PTHR21199">
    <property type="entry name" value="COMM DOMAIN-CONTAINING PROTEIN 1"/>
    <property type="match status" value="1"/>
</dbReference>
<dbReference type="Pfam" id="PF17221">
    <property type="entry name" value="COMMD1_N"/>
    <property type="match status" value="1"/>
</dbReference>
<dbReference type="EnsemblMetazoa" id="CLYHEMT000204.1">
    <property type="protein sequence ID" value="CLYHEMP000204.1"/>
    <property type="gene ID" value="CLYHEMG000204"/>
</dbReference>
<dbReference type="PANTHER" id="PTHR21199:SF1">
    <property type="entry name" value="COMM DOMAIN-CONTAINING PROTEIN 1"/>
    <property type="match status" value="1"/>
</dbReference>
<evidence type="ECO:0000313" key="5">
    <source>
        <dbReference type="Proteomes" id="UP000594262"/>
    </source>
</evidence>
<evidence type="ECO:0000259" key="3">
    <source>
        <dbReference type="PROSITE" id="PS51269"/>
    </source>
</evidence>
<dbReference type="GeneID" id="136813131"/>
<dbReference type="InterPro" id="IPR037351">
    <property type="entry name" value="Murr1"/>
</dbReference>
<evidence type="ECO:0000256" key="2">
    <source>
        <dbReference type="ARBA" id="ARBA00093455"/>
    </source>
</evidence>